<evidence type="ECO:0000313" key="10">
    <source>
        <dbReference type="EMBL" id="QGY99808.1"/>
    </source>
</evidence>
<name>A0A097P0L2_GVCP</name>
<dbReference type="RefSeq" id="NP_148803.1">
    <property type="nucleotide sequence ID" value="NC_002816.1"/>
</dbReference>
<dbReference type="EMBL" id="MN696171">
    <property type="protein sequence ID" value="QGZ00233.1"/>
    <property type="molecule type" value="Genomic_DNA"/>
</dbReference>
<dbReference type="EMBL" id="MN696165">
    <property type="protein sequence ID" value="QGY99382.1"/>
    <property type="molecule type" value="Genomic_DNA"/>
</dbReference>
<dbReference type="EMBL" id="KM217575">
    <property type="protein sequence ID" value="AIU36945.1"/>
    <property type="molecule type" value="Genomic_DNA"/>
</dbReference>
<organism evidence="1">
    <name type="scientific">Cydia pomonella granulosis virus</name>
    <name type="common">CpGV</name>
    <name type="synonym">Cydia pomonella granulovirus</name>
    <dbReference type="NCBI Taxonomy" id="28289"/>
    <lineage>
        <taxon>Viruses</taxon>
        <taxon>Viruses incertae sedis</taxon>
        <taxon>Naldaviricetes</taxon>
        <taxon>Lefavirales</taxon>
        <taxon>Baculoviridae</taxon>
        <taxon>Betabaculovirus</taxon>
        <taxon>Betabaculovirus cypomonellae</taxon>
    </lineage>
</organism>
<dbReference type="EMBL" id="MN696168">
    <property type="protein sequence ID" value="QGY99808.1"/>
    <property type="molecule type" value="Genomic_DNA"/>
</dbReference>
<reference evidence="7" key="3">
    <citation type="journal article" date="2019" name="Virology">
        <title>Single nucleotide polymorphism (SNP) frequencies and distribution reveal complex genetic composition of seven novel natural isolates of Cydia pomonella granulovirus.</title>
        <authorList>
            <person name="Fan J."/>
            <person name="Wennmann J.T."/>
            <person name="Wang D."/>
            <person name="Jehle J.A."/>
        </authorList>
    </citation>
    <scope>NUCLEOTIDE SEQUENCE</scope>
    <source>
        <strain evidence="7">CpGV-ALE</strain>
        <strain evidence="8">CpGV-JQ</strain>
        <strain evidence="9">CpGV-KS1</strain>
        <strain evidence="10">CpGV-KS2</strain>
        <strain evidence="11">CpGV-WW</strain>
        <strain evidence="13">CpGV-ZY</strain>
        <strain evidence="12">CpGV-ZY2</strain>
    </source>
</reference>
<evidence type="ECO:0000313" key="3">
    <source>
        <dbReference type="EMBL" id="AIU36945.1"/>
    </source>
</evidence>
<evidence type="ECO:0000313" key="8">
    <source>
        <dbReference type="EMBL" id="QGY99524.1"/>
    </source>
</evidence>
<evidence type="ECO:0000313" key="13">
    <source>
        <dbReference type="EMBL" id="QGZ00233.1"/>
    </source>
</evidence>
<dbReference type="EMBL" id="MN075941">
    <property type="protein sequence ID" value="QDW81080.1"/>
    <property type="molecule type" value="Genomic_DNA"/>
</dbReference>
<proteinExistence type="predicted"/>
<evidence type="ECO:0000313" key="2">
    <source>
        <dbReference type="EMBL" id="AIU36808.1"/>
    </source>
</evidence>
<evidence type="ECO:0000313" key="11">
    <source>
        <dbReference type="EMBL" id="QGY99951.1"/>
    </source>
</evidence>
<dbReference type="EMBL" id="MN696170">
    <property type="protein sequence ID" value="QGZ00092.1"/>
    <property type="molecule type" value="Genomic_DNA"/>
</dbReference>
<dbReference type="EMBL" id="KM217574">
    <property type="protein sequence ID" value="AIU36808.1"/>
    <property type="molecule type" value="Genomic_DNA"/>
</dbReference>
<dbReference type="KEGG" id="vg:921354"/>
<evidence type="ECO:0000313" key="12">
    <source>
        <dbReference type="EMBL" id="QGZ00092.1"/>
    </source>
</evidence>
<accession>A0A097P0L2</accession>
<evidence type="ECO:0000313" key="7">
    <source>
        <dbReference type="EMBL" id="QGY99382.1"/>
    </source>
</evidence>
<dbReference type="EMBL" id="MN696166">
    <property type="protein sequence ID" value="QGY99524.1"/>
    <property type="molecule type" value="Genomic_DNA"/>
</dbReference>
<dbReference type="OrthoDB" id="40383at10239"/>
<dbReference type="EMBL" id="KM217577">
    <property type="protein sequence ID" value="AIU37229.1"/>
    <property type="molecule type" value="Genomic_DNA"/>
</dbReference>
<dbReference type="EMBL" id="MN696167">
    <property type="protein sequence ID" value="QGY99666.1"/>
    <property type="molecule type" value="Genomic_DNA"/>
</dbReference>
<protein>
    <submittedName>
        <fullName evidence="1 6">ORF19</fullName>
    </submittedName>
</protein>
<reference evidence="2" key="2">
    <citation type="submission" date="2014-07" db="EMBL/GenBank/DDBJ databases">
        <title>Comparative genomics of CpGV: Evolution of a crop protection agent.</title>
        <authorList>
            <person name="Radtke P.C."/>
            <person name="Jehle J.A."/>
        </authorList>
    </citation>
    <scope>NUCLEOTIDE SEQUENCE</scope>
    <source>
        <strain evidence="2">CpGV-I07</strain>
    </source>
</reference>
<evidence type="ECO:0000313" key="1">
    <source>
        <dbReference type="EMBL" id="AIU36668.1"/>
    </source>
</evidence>
<organismHost>
    <name type="scientific">Cydia pomonella</name>
    <name type="common">Codling moth</name>
    <dbReference type="NCBI Taxonomy" id="82600"/>
</organismHost>
<evidence type="ECO:0000313" key="9">
    <source>
        <dbReference type="EMBL" id="QGY99666.1"/>
    </source>
</evidence>
<evidence type="ECO:0000313" key="5">
    <source>
        <dbReference type="EMBL" id="AIU37229.1"/>
    </source>
</evidence>
<evidence type="ECO:0000313" key="6">
    <source>
        <dbReference type="EMBL" id="QDW81080.1"/>
    </source>
</evidence>
<dbReference type="Pfam" id="PF06034">
    <property type="entry name" value="DUF919"/>
    <property type="match status" value="1"/>
</dbReference>
<sequence>MSNQFGAAFNTLYQTGNKQQSLKSQLDELNRIKHQARVKLSHEERLLKMEKYPQQQENRLNALRNDYLKKIVDRL</sequence>
<dbReference type="EMBL" id="KM217576">
    <property type="protein sequence ID" value="AIU37087.1"/>
    <property type="molecule type" value="Genomic_DNA"/>
</dbReference>
<reference evidence="1" key="1">
    <citation type="journal article" date="2014" name="Proc. Natl. Acad. Sci. U.S.A.">
        <title>Baculovirus resistance in codling moth is virus isolate-dependent and the consequence of a mutation in viral gene pe38.</title>
        <authorList>
            <person name="Gebhardt M.M."/>
            <person name="Eberle K.E."/>
            <person name="Radtke P."/>
            <person name="Jehle J.A."/>
        </authorList>
    </citation>
    <scope>NUCLEOTIDE SEQUENCE</scope>
    <source>
        <strain evidence="5">CpGV-E2</strain>
        <strain evidence="2">CpGV-I07</strain>
        <strain evidence="4">CpGV-I12</strain>
        <strain evidence="3">CpGV-M</strain>
        <strain evidence="1">CpGV-S</strain>
    </source>
</reference>
<reference evidence="6" key="4">
    <citation type="journal article" date="2019" name="Viruses">
        <title>Genome Analysis of A Novel South African Cydia pomonella granulovirus (CpGV-SA) with Resistance-Breaking Potential.</title>
        <authorList>
            <person name="Motsoeneng B."/>
            <person name="Jukes M.D."/>
            <person name="Knox C.M."/>
            <person name="Hill M.P."/>
            <person name="Moore S.D."/>
        </authorList>
    </citation>
    <scope>NUCLEOTIDE SEQUENCE</scope>
    <source>
        <strain evidence="6">CpGV-SA</strain>
    </source>
</reference>
<dbReference type="EMBL" id="KM217573">
    <property type="protein sequence ID" value="AIU36668.1"/>
    <property type="molecule type" value="Genomic_DNA"/>
</dbReference>
<dbReference type="GeneID" id="921354"/>
<dbReference type="EMBL" id="MN696169">
    <property type="protein sequence ID" value="QGY99951.1"/>
    <property type="molecule type" value="Genomic_DNA"/>
</dbReference>
<dbReference type="InterPro" id="IPR009265">
    <property type="entry name" value="AcMNPV_Orf29"/>
</dbReference>
<gene>
    <name evidence="1" type="primary">orf19</name>
</gene>
<evidence type="ECO:0000313" key="4">
    <source>
        <dbReference type="EMBL" id="AIU37087.1"/>
    </source>
</evidence>